<gene>
    <name evidence="1" type="primary">BnaC09g37400D</name>
    <name evidence="1" type="ORF">GSBRNA2T00059311001</name>
</gene>
<accession>A0A078HG61</accession>
<organism evidence="1 2">
    <name type="scientific">Brassica napus</name>
    <name type="common">Rape</name>
    <dbReference type="NCBI Taxonomy" id="3708"/>
    <lineage>
        <taxon>Eukaryota</taxon>
        <taxon>Viridiplantae</taxon>
        <taxon>Streptophyta</taxon>
        <taxon>Embryophyta</taxon>
        <taxon>Tracheophyta</taxon>
        <taxon>Spermatophyta</taxon>
        <taxon>Magnoliopsida</taxon>
        <taxon>eudicotyledons</taxon>
        <taxon>Gunneridae</taxon>
        <taxon>Pentapetalae</taxon>
        <taxon>rosids</taxon>
        <taxon>malvids</taxon>
        <taxon>Brassicales</taxon>
        <taxon>Brassicaceae</taxon>
        <taxon>Brassiceae</taxon>
        <taxon>Brassica</taxon>
    </lineage>
</organism>
<dbReference type="AlphaFoldDB" id="A0A078HG61"/>
<reference evidence="1 2" key="1">
    <citation type="journal article" date="2014" name="Science">
        <title>Plant genetics. Early allopolyploid evolution in the post-Neolithic Brassica napus oilseed genome.</title>
        <authorList>
            <person name="Chalhoub B."/>
            <person name="Denoeud F."/>
            <person name="Liu S."/>
            <person name="Parkin I.A."/>
            <person name="Tang H."/>
            <person name="Wang X."/>
            <person name="Chiquet J."/>
            <person name="Belcram H."/>
            <person name="Tong C."/>
            <person name="Samans B."/>
            <person name="Correa M."/>
            <person name="Da Silva C."/>
            <person name="Just J."/>
            <person name="Falentin C."/>
            <person name="Koh C.S."/>
            <person name="Le Clainche I."/>
            <person name="Bernard M."/>
            <person name="Bento P."/>
            <person name="Noel B."/>
            <person name="Labadie K."/>
            <person name="Alberti A."/>
            <person name="Charles M."/>
            <person name="Arnaud D."/>
            <person name="Guo H."/>
            <person name="Daviaud C."/>
            <person name="Alamery S."/>
            <person name="Jabbari K."/>
            <person name="Zhao M."/>
            <person name="Edger P.P."/>
            <person name="Chelaifa H."/>
            <person name="Tack D."/>
            <person name="Lassalle G."/>
            <person name="Mestiri I."/>
            <person name="Schnel N."/>
            <person name="Le Paslier M.C."/>
            <person name="Fan G."/>
            <person name="Renault V."/>
            <person name="Bayer P.E."/>
            <person name="Golicz A.A."/>
            <person name="Manoli S."/>
            <person name="Lee T.H."/>
            <person name="Thi V.H."/>
            <person name="Chalabi S."/>
            <person name="Hu Q."/>
            <person name="Fan C."/>
            <person name="Tollenaere R."/>
            <person name="Lu Y."/>
            <person name="Battail C."/>
            <person name="Shen J."/>
            <person name="Sidebottom C.H."/>
            <person name="Wang X."/>
            <person name="Canaguier A."/>
            <person name="Chauveau A."/>
            <person name="Berard A."/>
            <person name="Deniot G."/>
            <person name="Guan M."/>
            <person name="Liu Z."/>
            <person name="Sun F."/>
            <person name="Lim Y.P."/>
            <person name="Lyons E."/>
            <person name="Town C.D."/>
            <person name="Bancroft I."/>
            <person name="Wang X."/>
            <person name="Meng J."/>
            <person name="Ma J."/>
            <person name="Pires J.C."/>
            <person name="King G.J."/>
            <person name="Brunel D."/>
            <person name="Delourme R."/>
            <person name="Renard M."/>
            <person name="Aury J.M."/>
            <person name="Adams K.L."/>
            <person name="Batley J."/>
            <person name="Snowdon R.J."/>
            <person name="Tost J."/>
            <person name="Edwards D."/>
            <person name="Zhou Y."/>
            <person name="Hua W."/>
            <person name="Sharpe A.G."/>
            <person name="Paterson A.H."/>
            <person name="Guan C."/>
            <person name="Wincker P."/>
        </authorList>
    </citation>
    <scope>NUCLEOTIDE SEQUENCE [LARGE SCALE GENOMIC DNA]</scope>
    <source>
        <strain evidence="2">cv. Darmor-bzh</strain>
    </source>
</reference>
<dbReference type="PaxDb" id="3708-A0A078HG61"/>
<dbReference type="EMBL" id="LK032362">
    <property type="protein sequence ID" value="CDY35808.1"/>
    <property type="molecule type" value="Genomic_DNA"/>
</dbReference>
<dbReference type="Gramene" id="CDY35808">
    <property type="protein sequence ID" value="CDY35808"/>
    <property type="gene ID" value="GSBRNA2T00059311001"/>
</dbReference>
<evidence type="ECO:0000313" key="1">
    <source>
        <dbReference type="EMBL" id="CDY35808.1"/>
    </source>
</evidence>
<name>A0A078HG61_BRANA</name>
<protein>
    <submittedName>
        <fullName evidence="1">BnaC09g37400D protein</fullName>
    </submittedName>
</protein>
<keyword evidence="2" id="KW-1185">Reference proteome</keyword>
<evidence type="ECO:0000313" key="2">
    <source>
        <dbReference type="Proteomes" id="UP000028999"/>
    </source>
</evidence>
<proteinExistence type="predicted"/>
<sequence length="34" mass="3799">MSSSFLDVRLPVTSALLLRPETASVSIFLSYFNH</sequence>
<dbReference type="Proteomes" id="UP000028999">
    <property type="component" value="Unassembled WGS sequence"/>
</dbReference>